<reference evidence="3 4" key="1">
    <citation type="submission" date="2016-10" db="EMBL/GenBank/DDBJ databases">
        <authorList>
            <person name="de Groot N.N."/>
        </authorList>
    </citation>
    <scope>NUCLEOTIDE SEQUENCE [LARGE SCALE GENOMIC DNA]</scope>
    <source>
        <strain evidence="3 4">DSM 6793</strain>
    </source>
</reference>
<evidence type="ECO:0000313" key="4">
    <source>
        <dbReference type="Proteomes" id="UP000199514"/>
    </source>
</evidence>
<accession>A0A1I1E3K1</accession>
<evidence type="ECO:0000313" key="3">
    <source>
        <dbReference type="EMBL" id="SFB81232.1"/>
    </source>
</evidence>
<dbReference type="EMBL" id="FOLE01000001">
    <property type="protein sequence ID" value="SFB81232.1"/>
    <property type="molecule type" value="Genomic_DNA"/>
</dbReference>
<dbReference type="InterPro" id="IPR011990">
    <property type="entry name" value="TPR-like_helical_dom_sf"/>
</dbReference>
<dbReference type="PROSITE" id="PS51257">
    <property type="entry name" value="PROKAR_LIPOPROTEIN"/>
    <property type="match status" value="1"/>
</dbReference>
<protein>
    <submittedName>
        <fullName evidence="3">Tetratricopeptide repeat-containing protein</fullName>
    </submittedName>
</protein>
<feature type="signal peptide" evidence="2">
    <location>
        <begin position="1"/>
        <end position="20"/>
    </location>
</feature>
<organism evidence="3 4">
    <name type="scientific">Flexibacter flexilis DSM 6793</name>
    <dbReference type="NCBI Taxonomy" id="927664"/>
    <lineage>
        <taxon>Bacteria</taxon>
        <taxon>Pseudomonadati</taxon>
        <taxon>Bacteroidota</taxon>
        <taxon>Cytophagia</taxon>
        <taxon>Cytophagales</taxon>
        <taxon>Flexibacteraceae</taxon>
        <taxon>Flexibacter</taxon>
    </lineage>
</organism>
<name>A0A1I1E3K1_9BACT</name>
<dbReference type="PROSITE" id="PS50005">
    <property type="entry name" value="TPR"/>
    <property type="match status" value="1"/>
</dbReference>
<dbReference type="RefSeq" id="WP_091506993.1">
    <property type="nucleotide sequence ID" value="NZ_FOLE01000001.1"/>
</dbReference>
<keyword evidence="2" id="KW-0732">Signal</keyword>
<dbReference type="Proteomes" id="UP000199514">
    <property type="component" value="Unassembled WGS sequence"/>
</dbReference>
<dbReference type="AlphaFoldDB" id="A0A1I1E3K1"/>
<feature type="chain" id="PRO_5011503802" evidence="2">
    <location>
        <begin position="21"/>
        <end position="600"/>
    </location>
</feature>
<dbReference type="InterPro" id="IPR019734">
    <property type="entry name" value="TPR_rpt"/>
</dbReference>
<dbReference type="Gene3D" id="1.25.40.10">
    <property type="entry name" value="Tetratricopeptide repeat domain"/>
    <property type="match status" value="2"/>
</dbReference>
<dbReference type="Pfam" id="PF13181">
    <property type="entry name" value="TPR_8"/>
    <property type="match status" value="2"/>
</dbReference>
<gene>
    <name evidence="3" type="ORF">SAMN05421780_101587</name>
</gene>
<dbReference type="SUPFAM" id="SSF48452">
    <property type="entry name" value="TPR-like"/>
    <property type="match status" value="1"/>
</dbReference>
<dbReference type="SMART" id="SM00028">
    <property type="entry name" value="TPR"/>
    <property type="match status" value="2"/>
</dbReference>
<feature type="repeat" description="TPR" evidence="1">
    <location>
        <begin position="442"/>
        <end position="475"/>
    </location>
</feature>
<dbReference type="STRING" id="927664.SAMN05421780_101587"/>
<keyword evidence="4" id="KW-1185">Reference proteome</keyword>
<evidence type="ECO:0000256" key="1">
    <source>
        <dbReference type="PROSITE-ProRule" id="PRU00339"/>
    </source>
</evidence>
<dbReference type="OrthoDB" id="1489296at2"/>
<proteinExistence type="predicted"/>
<sequence>MISKKLISGALLLGSAASFSSCTLSKMIKMAKDQQLTITPSPLELHGDSVKFEASALLPLKMLKKNTVYTVYPTYNYGDQKVAVGDVQFKASDFPNSKVEQPKVTRKFAFAYGGEAMNKGTLTVKGTAANLNGKSKTTPAPDMTIAQGLITTSRLVQDAYYPVYADHGYNNAEELTPTNVAFYFEQGSAKLRVVETGGKRGKFLDAFIAHKNVTRTVTVTGAHSPEGREAKNVSLAEQRAGAIEKYYRARLKKFDYGKKADSIEFVTKSVVQDWTAFKDSLATYKKLSESEKQEILAVIDNGEGDFVAKEQKLHALPSYKKVFNDIYPKLRNAGTEILTVLPKKTDAQISVLAKNITESKADAKVLTDKELAYAATLTPILSEKEAIYLAATKKNDSWASHNNLGAVYLEFAKKAASPAERNQYVDKAVTHFDIAKAKQESAEVYANLGTAQLMKGNVTAAEQSFQKAQTLSPSDDARKAVNSMAGVLQIKKAQYQTAVSSFTNGLNDALVSYNKGLAQLLNQDFANASASFEEATKANPQLAVAYYAAAVSAARQKKEDVLAANLAKAISVDSNLRARAINDLEFAGFASSQKFKDAIR</sequence>
<evidence type="ECO:0000256" key="2">
    <source>
        <dbReference type="SAM" id="SignalP"/>
    </source>
</evidence>
<keyword evidence="1" id="KW-0802">TPR repeat</keyword>